<reference evidence="1" key="1">
    <citation type="submission" date="2018-05" db="EMBL/GenBank/DDBJ databases">
        <authorList>
            <person name="Lanie J.A."/>
            <person name="Ng W.-L."/>
            <person name="Kazmierczak K.M."/>
            <person name="Andrzejewski T.M."/>
            <person name="Davidsen T.M."/>
            <person name="Wayne K.J."/>
            <person name="Tettelin H."/>
            <person name="Glass J.I."/>
            <person name="Rusch D."/>
            <person name="Podicherti R."/>
            <person name="Tsui H.-C.T."/>
            <person name="Winkler M.E."/>
        </authorList>
    </citation>
    <scope>NUCLEOTIDE SEQUENCE</scope>
</reference>
<sequence length="38" mass="4345">LIQNVLKKIIELNQKLLIFWHIGSPGLRADNLTILYGV</sequence>
<organism evidence="1">
    <name type="scientific">marine metagenome</name>
    <dbReference type="NCBI Taxonomy" id="408172"/>
    <lineage>
        <taxon>unclassified sequences</taxon>
        <taxon>metagenomes</taxon>
        <taxon>ecological metagenomes</taxon>
    </lineage>
</organism>
<feature type="non-terminal residue" evidence="1">
    <location>
        <position position="38"/>
    </location>
</feature>
<feature type="non-terminal residue" evidence="1">
    <location>
        <position position="1"/>
    </location>
</feature>
<accession>A0A381ZNY4</accession>
<name>A0A381ZNY4_9ZZZZ</name>
<evidence type="ECO:0000313" key="1">
    <source>
        <dbReference type="EMBL" id="SVA90834.1"/>
    </source>
</evidence>
<proteinExistence type="predicted"/>
<dbReference type="EMBL" id="UINC01022036">
    <property type="protein sequence ID" value="SVA90834.1"/>
    <property type="molecule type" value="Genomic_DNA"/>
</dbReference>
<protein>
    <submittedName>
        <fullName evidence="1">Uncharacterized protein</fullName>
    </submittedName>
</protein>
<gene>
    <name evidence="1" type="ORF">METZ01_LOCUS143688</name>
</gene>
<dbReference type="AlphaFoldDB" id="A0A381ZNY4"/>